<dbReference type="InterPro" id="IPR015358">
    <property type="entry name" value="Tscrpt_reg_MerR_DNA-bd"/>
</dbReference>
<dbReference type="PANTHER" id="PTHR30204">
    <property type="entry name" value="REDOX-CYCLING DRUG-SENSING TRANSCRIPTIONAL ACTIVATOR SOXR"/>
    <property type="match status" value="1"/>
</dbReference>
<evidence type="ECO:0000256" key="4">
    <source>
        <dbReference type="SAM" id="MobiDB-lite"/>
    </source>
</evidence>
<dbReference type="PANTHER" id="PTHR30204:SF98">
    <property type="entry name" value="HTH-TYPE TRANSCRIPTIONAL REGULATOR ADHR"/>
    <property type="match status" value="1"/>
</dbReference>
<protein>
    <submittedName>
        <fullName evidence="6">MerR family transcriptional regulator</fullName>
    </submittedName>
</protein>
<evidence type="ECO:0000256" key="2">
    <source>
        <dbReference type="ARBA" id="ARBA00023125"/>
    </source>
</evidence>
<comment type="caution">
    <text evidence="6">The sequence shown here is derived from an EMBL/GenBank/DDBJ whole genome shotgun (WGS) entry which is preliminary data.</text>
</comment>
<evidence type="ECO:0000259" key="5">
    <source>
        <dbReference type="PROSITE" id="PS50937"/>
    </source>
</evidence>
<dbReference type="GO" id="GO:0003700">
    <property type="term" value="F:DNA-binding transcription factor activity"/>
    <property type="evidence" value="ECO:0007669"/>
    <property type="project" value="InterPro"/>
</dbReference>
<name>A0A4Q2RD55_9HYPH</name>
<evidence type="ECO:0000256" key="1">
    <source>
        <dbReference type="ARBA" id="ARBA00023015"/>
    </source>
</evidence>
<dbReference type="OrthoDB" id="9802944at2"/>
<keyword evidence="3" id="KW-0804">Transcription</keyword>
<sequence length="140" mass="15893">MKIGAFAERIGLSAHTIRYYERIGLLPRCPRDGGQRRDYDASALPWIAFLTRLRRTGMPIRDMVRYAEWRAAGQGTEAERRDLLVRHRDRVRAHVVDLQACLSVLDAKIAGYGDPPPSEPQHDTDTSHRRPVRPGIARPG</sequence>
<dbReference type="PROSITE" id="PS00552">
    <property type="entry name" value="HTH_MERR_1"/>
    <property type="match status" value="1"/>
</dbReference>
<dbReference type="Pfam" id="PF09278">
    <property type="entry name" value="MerR-DNA-bind"/>
    <property type="match status" value="1"/>
</dbReference>
<proteinExistence type="predicted"/>
<dbReference type="PROSITE" id="PS50937">
    <property type="entry name" value="HTH_MERR_2"/>
    <property type="match status" value="1"/>
</dbReference>
<dbReference type="CDD" id="cd01109">
    <property type="entry name" value="HTH_YyaN"/>
    <property type="match status" value="1"/>
</dbReference>
<evidence type="ECO:0000313" key="6">
    <source>
        <dbReference type="EMBL" id="RYB04708.1"/>
    </source>
</evidence>
<dbReference type="SMART" id="SM00422">
    <property type="entry name" value="HTH_MERR"/>
    <property type="match status" value="1"/>
</dbReference>
<dbReference type="Gene3D" id="1.10.1660.10">
    <property type="match status" value="1"/>
</dbReference>
<dbReference type="InterPro" id="IPR000551">
    <property type="entry name" value="MerR-type_HTH_dom"/>
</dbReference>
<dbReference type="InterPro" id="IPR047057">
    <property type="entry name" value="MerR_fam"/>
</dbReference>
<reference evidence="6 7" key="1">
    <citation type="submission" date="2018-09" db="EMBL/GenBank/DDBJ databases">
        <authorList>
            <person name="Grouzdev D.S."/>
            <person name="Krutkina M.S."/>
        </authorList>
    </citation>
    <scope>NUCLEOTIDE SEQUENCE [LARGE SCALE GENOMIC DNA]</scope>
    <source>
        <strain evidence="6 7">RmlP001</strain>
    </source>
</reference>
<feature type="domain" description="HTH merR-type" evidence="5">
    <location>
        <begin position="1"/>
        <end position="69"/>
    </location>
</feature>
<gene>
    <name evidence="6" type="ORF">D3272_12245</name>
</gene>
<reference evidence="6 7" key="2">
    <citation type="submission" date="2019-02" db="EMBL/GenBank/DDBJ databases">
        <title>'Lichenibacterium ramalinii' gen. nov. sp. nov., 'Lichenibacterium minor' gen. nov. sp. nov.</title>
        <authorList>
            <person name="Pankratov T."/>
        </authorList>
    </citation>
    <scope>NUCLEOTIDE SEQUENCE [LARGE SCALE GENOMIC DNA]</scope>
    <source>
        <strain evidence="6 7">RmlP001</strain>
    </source>
</reference>
<dbReference type="RefSeq" id="WP_129219468.1">
    <property type="nucleotide sequence ID" value="NZ_QYBC01000009.1"/>
</dbReference>
<accession>A0A4Q2RD55</accession>
<evidence type="ECO:0000313" key="7">
    <source>
        <dbReference type="Proteomes" id="UP000289411"/>
    </source>
</evidence>
<evidence type="ECO:0000256" key="3">
    <source>
        <dbReference type="ARBA" id="ARBA00023163"/>
    </source>
</evidence>
<dbReference type="PRINTS" id="PR00040">
    <property type="entry name" value="HTHMERR"/>
</dbReference>
<keyword evidence="2" id="KW-0238">DNA-binding</keyword>
<dbReference type="InterPro" id="IPR009061">
    <property type="entry name" value="DNA-bd_dom_put_sf"/>
</dbReference>
<keyword evidence="1" id="KW-0805">Transcription regulation</keyword>
<keyword evidence="7" id="KW-1185">Reference proteome</keyword>
<dbReference type="GO" id="GO:0003677">
    <property type="term" value="F:DNA binding"/>
    <property type="evidence" value="ECO:0007669"/>
    <property type="project" value="UniProtKB-KW"/>
</dbReference>
<dbReference type="AlphaFoldDB" id="A0A4Q2RD55"/>
<organism evidence="6 7">
    <name type="scientific">Lichenibacterium ramalinae</name>
    <dbReference type="NCBI Taxonomy" id="2316527"/>
    <lineage>
        <taxon>Bacteria</taxon>
        <taxon>Pseudomonadati</taxon>
        <taxon>Pseudomonadota</taxon>
        <taxon>Alphaproteobacteria</taxon>
        <taxon>Hyphomicrobiales</taxon>
        <taxon>Lichenihabitantaceae</taxon>
        <taxon>Lichenibacterium</taxon>
    </lineage>
</organism>
<dbReference type="Pfam" id="PF00376">
    <property type="entry name" value="MerR"/>
    <property type="match status" value="1"/>
</dbReference>
<dbReference type="Proteomes" id="UP000289411">
    <property type="component" value="Unassembled WGS sequence"/>
</dbReference>
<dbReference type="SUPFAM" id="SSF46955">
    <property type="entry name" value="Putative DNA-binding domain"/>
    <property type="match status" value="1"/>
</dbReference>
<feature type="region of interest" description="Disordered" evidence="4">
    <location>
        <begin position="111"/>
        <end position="140"/>
    </location>
</feature>
<dbReference type="EMBL" id="QYBC01000009">
    <property type="protein sequence ID" value="RYB04708.1"/>
    <property type="molecule type" value="Genomic_DNA"/>
</dbReference>